<name>A0A9Q0QWU0_9MAGN</name>
<feature type="compositionally biased region" description="Basic and acidic residues" evidence="1">
    <location>
        <begin position="804"/>
        <end position="821"/>
    </location>
</feature>
<reference evidence="2" key="1">
    <citation type="journal article" date="2023" name="Plant J.">
        <title>The genome of the king protea, Protea cynaroides.</title>
        <authorList>
            <person name="Chang J."/>
            <person name="Duong T.A."/>
            <person name="Schoeman C."/>
            <person name="Ma X."/>
            <person name="Roodt D."/>
            <person name="Barker N."/>
            <person name="Li Z."/>
            <person name="Van de Peer Y."/>
            <person name="Mizrachi E."/>
        </authorList>
    </citation>
    <scope>NUCLEOTIDE SEQUENCE</scope>
    <source>
        <tissue evidence="2">Young leaves</tissue>
    </source>
</reference>
<sequence length="1037" mass="114150">MDALPPHHRFMRAPPSQQQPPPMADPQLRPSPLQGPWYSSQFQYHTSQVPPPPPQQTPWVTHSDHHHIPPAYPLQPHQHAAPLYPPAHPHNNHYLPPPPPRSHLPPPPPRSHLPHSHPNGPQVPQPYPPSEQTWGNSSWAHHQAWEYSDRNISHSNDEDWAAKAREWAAAKAAMENQHSQSQFPPSGRPEEHSNVYHDQYQQTVDPHYIEMQQSSLPAWSHQQFPVSATNLHRPPVNHLQDSTSFGSGQPSYVSDGHISYTARDGALLADSDPVFAHQGSASTSSSIYQQEVPSSYSSVQGTEETAEVQQQSLFPKSSVQEGQHHLQPMLPAIGRTSSAEHPHFTYENQITDATADPSDLPLDFVPRFTRENDPHPQAGYTHPDSSGHVGSMVPIAAVSSMHAWTSPAATGVAYPPVSSVPPGAQFDPSFVAPSVTGHSAPIFGRIPGPSFRPPIPTVGASFGIGAGAAIHPTRAFPGDANGVLNISERPKKASVPNWLREEIIKKAVIPSSIQEHPEEDPLQSVGDDSVDRSYKKSDQADNRSVDSFRSTEDEDDDEDDVEAARTAAINQEIKRVLTEILLKVTDELFDEIATKVISEDLSVEVNRGSSPQDHKVLPSSPAVPTLVASAKGLLPVKAKEAEDDDVSGKSSSSPPGDVLGLASYASDDDDENQSSSVPESKQTNTQHQQLTNGKLAEDVRDSVKNGSSKIEGPTGGRMDIESDQKGTGQHEALENGLGGVLDHENDGTSAVRVVGEDKINTDGEKMVHSDAFESKDAVGGRETMKPEQLPVKSNSKKSVANDFHGGEARNKSDKSHGHDGRGSVGKDFVKEGETNKTKTHDKHPDSADTKRRDERHARKEKADNRSALKERLKDRGAKSDEKARESDSRKSSHVNSKDDRKETEKTRRASGKEDSNRKKERARDERGDRSKPKTERDSSRHKRRRSSSVSSRGRNSKDISVGVHYSDSSDEVSEGSSERKMHTKRRSLSPSPTRTRRRQVSRSPHSKHSQRRHSPYSSLETTRGKRSRSNSPVRRRR</sequence>
<feature type="compositionally biased region" description="Polar residues" evidence="1">
    <location>
        <begin position="673"/>
        <end position="692"/>
    </location>
</feature>
<dbReference type="AlphaFoldDB" id="A0A9Q0QWU0"/>
<keyword evidence="3" id="KW-1185">Reference proteome</keyword>
<feature type="compositionally biased region" description="Basic residues" evidence="1">
    <location>
        <begin position="994"/>
        <end position="1014"/>
    </location>
</feature>
<feature type="region of interest" description="Disordered" evidence="1">
    <location>
        <begin position="510"/>
        <end position="562"/>
    </location>
</feature>
<dbReference type="EMBL" id="JAMYWD010000004">
    <property type="protein sequence ID" value="KAJ4974712.1"/>
    <property type="molecule type" value="Genomic_DNA"/>
</dbReference>
<evidence type="ECO:0000256" key="1">
    <source>
        <dbReference type="SAM" id="MobiDB-lite"/>
    </source>
</evidence>
<dbReference type="Proteomes" id="UP001141806">
    <property type="component" value="Unassembled WGS sequence"/>
</dbReference>
<organism evidence="2 3">
    <name type="scientific">Protea cynaroides</name>
    <dbReference type="NCBI Taxonomy" id="273540"/>
    <lineage>
        <taxon>Eukaryota</taxon>
        <taxon>Viridiplantae</taxon>
        <taxon>Streptophyta</taxon>
        <taxon>Embryophyta</taxon>
        <taxon>Tracheophyta</taxon>
        <taxon>Spermatophyta</taxon>
        <taxon>Magnoliopsida</taxon>
        <taxon>Proteales</taxon>
        <taxon>Proteaceae</taxon>
        <taxon>Protea</taxon>
    </lineage>
</organism>
<feature type="region of interest" description="Disordered" evidence="1">
    <location>
        <begin position="1"/>
        <end position="136"/>
    </location>
</feature>
<evidence type="ECO:0000313" key="2">
    <source>
        <dbReference type="EMBL" id="KAJ4974712.1"/>
    </source>
</evidence>
<feature type="compositionally biased region" description="Basic and acidic residues" evidence="1">
    <location>
        <begin position="827"/>
        <end position="938"/>
    </location>
</feature>
<feature type="compositionally biased region" description="Polar residues" evidence="1">
    <location>
        <begin position="37"/>
        <end position="47"/>
    </location>
</feature>
<evidence type="ECO:0000313" key="3">
    <source>
        <dbReference type="Proteomes" id="UP001141806"/>
    </source>
</evidence>
<proteinExistence type="predicted"/>
<feature type="compositionally biased region" description="Pro residues" evidence="1">
    <location>
        <begin position="95"/>
        <end position="111"/>
    </location>
</feature>
<dbReference type="InterPro" id="IPR031937">
    <property type="entry name" value="PNISR"/>
</dbReference>
<gene>
    <name evidence="2" type="ORF">NE237_007886</name>
</gene>
<accession>A0A9Q0QWU0</accession>
<protein>
    <submittedName>
        <fullName evidence="2">Uncharacterized protein</fullName>
    </submittedName>
</protein>
<feature type="compositionally biased region" description="Basic residues" evidence="1">
    <location>
        <begin position="1024"/>
        <end position="1037"/>
    </location>
</feature>
<feature type="region of interest" description="Disordered" evidence="1">
    <location>
        <begin position="634"/>
        <end position="1037"/>
    </location>
</feature>
<feature type="compositionally biased region" description="Basic residues" evidence="1">
    <location>
        <begin position="1"/>
        <end position="11"/>
    </location>
</feature>
<feature type="region of interest" description="Disordered" evidence="1">
    <location>
        <begin position="170"/>
        <end position="193"/>
    </location>
</feature>
<feature type="compositionally biased region" description="Basic and acidic residues" evidence="1">
    <location>
        <begin position="754"/>
        <end position="785"/>
    </location>
</feature>
<dbReference type="Pfam" id="PF15996">
    <property type="entry name" value="PNISR"/>
    <property type="match status" value="1"/>
</dbReference>
<feature type="compositionally biased region" description="Basic and acidic residues" evidence="1">
    <location>
        <begin position="529"/>
        <end position="551"/>
    </location>
</feature>
<comment type="caution">
    <text evidence="2">The sequence shown here is derived from an EMBL/GenBank/DDBJ whole genome shotgun (WGS) entry which is preliminary data.</text>
</comment>
<feature type="compositionally biased region" description="Acidic residues" evidence="1">
    <location>
        <begin position="552"/>
        <end position="561"/>
    </location>
</feature>
<dbReference type="OrthoDB" id="540503at2759"/>